<dbReference type="GO" id="GO:0016740">
    <property type="term" value="F:transferase activity"/>
    <property type="evidence" value="ECO:0007669"/>
    <property type="project" value="UniProtKB-KW"/>
</dbReference>
<dbReference type="OrthoDB" id="9058532at2"/>
<dbReference type="EMBL" id="CP032419">
    <property type="protein sequence ID" value="AYC34083.1"/>
    <property type="molecule type" value="Genomic_DNA"/>
</dbReference>
<organism evidence="1 2">
    <name type="scientific">Pseudomonas cavernae</name>
    <dbReference type="NCBI Taxonomy" id="2320867"/>
    <lineage>
        <taxon>Bacteria</taxon>
        <taxon>Pseudomonadati</taxon>
        <taxon>Pseudomonadota</taxon>
        <taxon>Gammaproteobacteria</taxon>
        <taxon>Pseudomonadales</taxon>
        <taxon>Pseudomonadaceae</taxon>
        <taxon>Pseudomonas</taxon>
    </lineage>
</organism>
<dbReference type="PANTHER" id="PTHR48228">
    <property type="entry name" value="SUCCINYL-COA--D-CITRAMALATE COA-TRANSFERASE"/>
    <property type="match status" value="1"/>
</dbReference>
<evidence type="ECO:0000313" key="1">
    <source>
        <dbReference type="EMBL" id="AYC34083.1"/>
    </source>
</evidence>
<dbReference type="KEGG" id="pcav:D3880_17710"/>
<dbReference type="Proteomes" id="UP000265560">
    <property type="component" value="Chromosome"/>
</dbReference>
<reference evidence="2" key="1">
    <citation type="submission" date="2018-09" db="EMBL/GenBank/DDBJ databases">
        <authorList>
            <person name="Zhu H."/>
        </authorList>
    </citation>
    <scope>NUCLEOTIDE SEQUENCE [LARGE SCALE GENOMIC DNA]</scope>
    <source>
        <strain evidence="2">K2W31S-8</strain>
    </source>
</reference>
<dbReference type="RefSeq" id="WP_119894737.1">
    <property type="nucleotide sequence ID" value="NZ_CP032419.1"/>
</dbReference>
<dbReference type="InterPro" id="IPR044855">
    <property type="entry name" value="CoA-Trfase_III_dom3_sf"/>
</dbReference>
<dbReference type="Pfam" id="PF02515">
    <property type="entry name" value="CoA_transf_3"/>
    <property type="match status" value="1"/>
</dbReference>
<dbReference type="AlphaFoldDB" id="A0A385Z7Y4"/>
<evidence type="ECO:0000313" key="2">
    <source>
        <dbReference type="Proteomes" id="UP000265560"/>
    </source>
</evidence>
<dbReference type="PANTHER" id="PTHR48228:SF5">
    <property type="entry name" value="ALPHA-METHYLACYL-COA RACEMASE"/>
    <property type="match status" value="1"/>
</dbReference>
<dbReference type="Gene3D" id="3.40.50.10540">
    <property type="entry name" value="Crotonobetainyl-coa:carnitine coa-transferase, domain 1"/>
    <property type="match status" value="1"/>
</dbReference>
<keyword evidence="2" id="KW-1185">Reference proteome</keyword>
<dbReference type="InterPro" id="IPR023606">
    <property type="entry name" value="CoA-Trfase_III_dom_1_sf"/>
</dbReference>
<dbReference type="Gene3D" id="3.30.1540.10">
    <property type="entry name" value="formyl-coa transferase, domain 3"/>
    <property type="match status" value="1"/>
</dbReference>
<proteinExistence type="predicted"/>
<name>A0A385Z7Y4_9PSED</name>
<sequence>MAGPLQGLKVVEIAGIGPGPFCAMMLADMGAEVTRVDRLVPGALGGGGTVVDRGRRTIAIDMKKPGVTELLLRLIDDADVLIEGNRPGVMERLGLGPDVCQARNPRLVYGRMTGWGQSGPLAPAAGHDLNYIGLTGALNAMGSRDRAPTPPLHLVGDLGGGAMMLAFGIVCAVLEAQKSGKGQVVDAAICDGAALLASTYFDSLARGKWSPQRADNMLDGGAPFYRCYTCADGKFISMGPIEPQFYKLFLELCEIDDPLFAAQWNRQDWPAMHEKLEALFLTRTRDEWSELLEGSDACIAPVLDFSEALQHPHMQARNIFIETGGVVHPAPAPRLSRTPAEAGAVPKTGEHTVEVLQQLGLGEAEIATLREAGAIA</sequence>
<protein>
    <submittedName>
        <fullName evidence="1">CoA transferase</fullName>
    </submittedName>
</protein>
<dbReference type="SUPFAM" id="SSF89796">
    <property type="entry name" value="CoA-transferase family III (CaiB/BaiF)"/>
    <property type="match status" value="1"/>
</dbReference>
<accession>A0A385Z7Y4</accession>
<dbReference type="InterPro" id="IPR050509">
    <property type="entry name" value="CoA-transferase_III"/>
</dbReference>
<keyword evidence="1" id="KW-0808">Transferase</keyword>
<gene>
    <name evidence="1" type="ORF">D3880_17710</name>
</gene>
<dbReference type="InterPro" id="IPR003673">
    <property type="entry name" value="CoA-Trfase_fam_III"/>
</dbReference>